<evidence type="ECO:0000256" key="1">
    <source>
        <dbReference type="SAM" id="SignalP"/>
    </source>
</evidence>
<feature type="domain" description="EF-hand" evidence="2">
    <location>
        <begin position="1096"/>
        <end position="1131"/>
    </location>
</feature>
<evidence type="ECO:0000259" key="2">
    <source>
        <dbReference type="PROSITE" id="PS50222"/>
    </source>
</evidence>
<reference evidence="4" key="1">
    <citation type="journal article" date="2013" name="ISME J.">
        <title>A small predatory core genome in the divergent marine Bacteriovorax marinus SJ and the terrestrial Bdellovibrio bacteriovorus.</title>
        <authorList>
            <person name="Crossman L.C."/>
            <person name="Chen H."/>
            <person name="Cerdeno-Tarraga A.M."/>
            <person name="Brooks K."/>
            <person name="Quail M.A."/>
            <person name="Pineiro S.A."/>
            <person name="Hobley L."/>
            <person name="Sockett R.E."/>
            <person name="Bentley S.D."/>
            <person name="Parkhill J."/>
            <person name="Williams H.N."/>
            <person name="Stine O.C."/>
        </authorList>
    </citation>
    <scope>NUCLEOTIDE SEQUENCE [LARGE SCALE GENOMIC DNA]</scope>
    <source>
        <strain evidence="4">ATCC BAA-682 / DSM 15412 / SJ</strain>
    </source>
</reference>
<proteinExistence type="predicted"/>
<dbReference type="GO" id="GO:0005509">
    <property type="term" value="F:calcium ion binding"/>
    <property type="evidence" value="ECO:0007669"/>
    <property type="project" value="InterPro"/>
</dbReference>
<dbReference type="HOGENOM" id="CLU_270716_0_0_7"/>
<keyword evidence="1" id="KW-0732">Signal</keyword>
<dbReference type="EMBL" id="FQ312005">
    <property type="protein sequence ID" value="CBW26008.1"/>
    <property type="molecule type" value="Genomic_DNA"/>
</dbReference>
<dbReference type="PATRIC" id="fig|862908.3.peg.1075"/>
<dbReference type="STRING" id="862908.BMS_1129"/>
<evidence type="ECO:0000313" key="3">
    <source>
        <dbReference type="EMBL" id="CBW26008.1"/>
    </source>
</evidence>
<dbReference type="PROSITE" id="PS50222">
    <property type="entry name" value="EF_HAND_2"/>
    <property type="match status" value="1"/>
</dbReference>
<dbReference type="AlphaFoldDB" id="E1WYG0"/>
<dbReference type="PROSITE" id="PS00018">
    <property type="entry name" value="EF_HAND_1"/>
    <property type="match status" value="1"/>
</dbReference>
<dbReference type="Proteomes" id="UP000008963">
    <property type="component" value="Chromosome"/>
</dbReference>
<dbReference type="InterPro" id="IPR002048">
    <property type="entry name" value="EF_hand_dom"/>
</dbReference>
<organism evidence="3 4">
    <name type="scientific">Halobacteriovorax marinus (strain ATCC BAA-682 / DSM 15412 / SJ)</name>
    <name type="common">Bacteriovorax marinus</name>
    <dbReference type="NCBI Taxonomy" id="862908"/>
    <lineage>
        <taxon>Bacteria</taxon>
        <taxon>Pseudomonadati</taxon>
        <taxon>Bdellovibrionota</taxon>
        <taxon>Bacteriovoracia</taxon>
        <taxon>Bacteriovoracales</taxon>
        <taxon>Halobacteriovoraceae</taxon>
        <taxon>Halobacteriovorax</taxon>
    </lineage>
</organism>
<keyword evidence="4" id="KW-1185">Reference proteome</keyword>
<accession>E1WYG0</accession>
<name>E1WYG0_HALMS</name>
<feature type="signal peptide" evidence="1">
    <location>
        <begin position="1"/>
        <end position="19"/>
    </location>
</feature>
<dbReference type="InterPro" id="IPR018247">
    <property type="entry name" value="EF_Hand_1_Ca_BS"/>
</dbReference>
<dbReference type="RefSeq" id="WP_014243792.1">
    <property type="nucleotide sequence ID" value="NC_016620.1"/>
</dbReference>
<dbReference type="KEGG" id="bmx:BMS_1129"/>
<sequence length="1201" mass="139217">MKSLKILLFTLFFSFTASCGFLNDEPVKDQDLFVSDELNASCELDPDSFGDILDTNIEAQIQCLENNFIQFSRYVRSNDRTTISEGELSDFVRRFFKENTDTIIQGLKLIFELNMLLLKDEADSINRDNITPLFKLLVTVNKEAISITKLLRMMEKEKDSSKIFEQRELLSKALSRFAETSLEIIKRPDTLSKKIELKKFLLELNTRLNLGDDLIDENLADAIIFLKRLFFGGNKQYLTSKEIELAVEKLPRLITMATDFVLIKDYHFTDNTDYYGFQSNILSRFRNIIFPLKEDEIVFDFEDLYTLFEKIGTGDDDFNIRDYEKIFTSIKKDLIGGDPEQFNYREIKYLLNYVSIFVDGLRTYEKHQILSKGIDARTLEEKIEIREEFTAYVNRISRHATKDMIEHGGIPANVDILNFVKTLTSEIDSLNLNVDFIDAIFGLKIAIAGGQKNLLTNEEMYETLKKLPLMASIYFDLRFINSSFDSSSSKKWSFLAETLEKISPLLVQDLNLEALEMNDIAIILKEFFQEDDNHHSRVESVKLTEEEINAFVQVLKEHLLTTNPESINIQEIQSTIKLATVGFSLIEFFNFYSDKMDLAKEDPQSVDLFAREIEIKAENLNNLIQRDLPTLKSINTNLNYIDILDGLSIFLSTDDDKESIVDIAKKVSPLKTLLLNGTREVITLNELLDFATKLPSYASAVFKLTSSDFSDQKDNEMFYKNLLHNFITIKGNLSLDQKLNYFEASELMTAVDWALNLNKDNEADKINFKEFTTSLVNVKGRILHGLKDPSLNPNDFHVAKNFSANDITKILEYVHKGLEVTYFNERTYKGLSKELENRAPLKWINVGKIKEYPGVRKENINALRLDFLDSIKKYRHYTHKVTKLDQNNNEVTRYIQYLGTEYRRTRFGHVLTSIIKYVFNIALEGYTIKQDNLDVVDIPRINMLFIDLKPVLEEFGLWTSNFKTFGENVILLSDLFQNTSNGDNALGLDEGVEFVTIVLIASSLTDEIMSDLHQYCDNQGTEELPAFETSCYRKSLFEIWLEKLNYGNMFPKLVRYYENEERSSVLDFIRKTEGFARDVDDVTIPMAKRDFTLLIGAMLNIESTFVRFDKNNDNIIDTKELDEAFKIYQVSVQKMAELNGWKKVLTKTVFYYMVKNMKIPSTSDVLKYHFQLHFNPMYKENIRAKRLNIGALLYNLLQYRQ</sequence>
<dbReference type="PROSITE" id="PS51257">
    <property type="entry name" value="PROKAR_LIPOPROTEIN"/>
    <property type="match status" value="1"/>
</dbReference>
<gene>
    <name evidence="3" type="ordered locus">BMS_1129</name>
</gene>
<feature type="chain" id="PRO_5003154191" evidence="1">
    <location>
        <begin position="20"/>
        <end position="1201"/>
    </location>
</feature>
<protein>
    <submittedName>
        <fullName evidence="3">Inner membrane protein</fullName>
    </submittedName>
</protein>
<dbReference type="OrthoDB" id="5287026at2"/>
<evidence type="ECO:0000313" key="4">
    <source>
        <dbReference type="Proteomes" id="UP000008963"/>
    </source>
</evidence>